<dbReference type="Proteomes" id="UP001596170">
    <property type="component" value="Unassembled WGS sequence"/>
</dbReference>
<accession>A0ABW1L5X1</accession>
<sequence length="39" mass="4712">MRVYTFRLPKFVSGFARMCLGWMNSEDKPKKKKNEKMLD</sequence>
<name>A0ABW1L5X1_9BACL</name>
<reference evidence="2" key="1">
    <citation type="journal article" date="2019" name="Int. J. Syst. Evol. Microbiol.">
        <title>The Global Catalogue of Microorganisms (GCM) 10K type strain sequencing project: providing services to taxonomists for standard genome sequencing and annotation.</title>
        <authorList>
            <consortium name="The Broad Institute Genomics Platform"/>
            <consortium name="The Broad Institute Genome Sequencing Center for Infectious Disease"/>
            <person name="Wu L."/>
            <person name="Ma J."/>
        </authorList>
    </citation>
    <scope>NUCLEOTIDE SEQUENCE [LARGE SCALE GENOMIC DNA]</scope>
    <source>
        <strain evidence="2">CCUG 54527</strain>
    </source>
</reference>
<dbReference type="EMBL" id="JBHSRI010000002">
    <property type="protein sequence ID" value="MFC6038287.1"/>
    <property type="molecule type" value="Genomic_DNA"/>
</dbReference>
<gene>
    <name evidence="1" type="primary">spoVM</name>
    <name evidence="1" type="ORF">ACFPYN_02355</name>
</gene>
<proteinExistence type="predicted"/>
<organism evidence="1 2">
    <name type="scientific">Paenisporosarcina macmurdoensis</name>
    <dbReference type="NCBI Taxonomy" id="212659"/>
    <lineage>
        <taxon>Bacteria</taxon>
        <taxon>Bacillati</taxon>
        <taxon>Bacillota</taxon>
        <taxon>Bacilli</taxon>
        <taxon>Bacillales</taxon>
        <taxon>Caryophanaceae</taxon>
        <taxon>Paenisporosarcina</taxon>
    </lineage>
</organism>
<dbReference type="InterPro" id="IPR012609">
    <property type="entry name" value="Spore_V_M"/>
</dbReference>
<protein>
    <submittedName>
        <fullName evidence="1">Stage V sporulation protein SpoVM</fullName>
    </submittedName>
</protein>
<dbReference type="Pfam" id="PF08183">
    <property type="entry name" value="SpoV"/>
    <property type="match status" value="1"/>
</dbReference>
<comment type="caution">
    <text evidence="1">The sequence shown here is derived from an EMBL/GenBank/DDBJ whole genome shotgun (WGS) entry which is preliminary data.</text>
</comment>
<dbReference type="RefSeq" id="WP_377732301.1">
    <property type="nucleotide sequence ID" value="NZ_JBHSRI010000002.1"/>
</dbReference>
<keyword evidence="2" id="KW-1185">Reference proteome</keyword>
<evidence type="ECO:0000313" key="2">
    <source>
        <dbReference type="Proteomes" id="UP001596170"/>
    </source>
</evidence>
<dbReference type="NCBIfam" id="NF033436">
    <property type="entry name" value="SpoVM_broad"/>
    <property type="match status" value="1"/>
</dbReference>
<evidence type="ECO:0000313" key="1">
    <source>
        <dbReference type="EMBL" id="MFC6038287.1"/>
    </source>
</evidence>